<sequence length="109" mass="11945">MFGAAEPFECADGEVDHCLVISATAAAETNAVMRRFGDLNDDNGVTAAAKNVFSFGAGVGDLRARAPRTSARRCSRTRTDDATRTRETCPLVKKYLTLYTSRRLFLYLC</sequence>
<name>A0A4C1WPF5_EUMVA</name>
<evidence type="ECO:0000313" key="1">
    <source>
        <dbReference type="EMBL" id="GBP53268.1"/>
    </source>
</evidence>
<proteinExistence type="predicted"/>
<gene>
    <name evidence="1" type="ORF">EVAR_88152_1</name>
</gene>
<dbReference type="Proteomes" id="UP000299102">
    <property type="component" value="Unassembled WGS sequence"/>
</dbReference>
<protein>
    <submittedName>
        <fullName evidence="1">Uncharacterized protein</fullName>
    </submittedName>
</protein>
<organism evidence="1 2">
    <name type="scientific">Eumeta variegata</name>
    <name type="common">Bagworm moth</name>
    <name type="synonym">Eumeta japonica</name>
    <dbReference type="NCBI Taxonomy" id="151549"/>
    <lineage>
        <taxon>Eukaryota</taxon>
        <taxon>Metazoa</taxon>
        <taxon>Ecdysozoa</taxon>
        <taxon>Arthropoda</taxon>
        <taxon>Hexapoda</taxon>
        <taxon>Insecta</taxon>
        <taxon>Pterygota</taxon>
        <taxon>Neoptera</taxon>
        <taxon>Endopterygota</taxon>
        <taxon>Lepidoptera</taxon>
        <taxon>Glossata</taxon>
        <taxon>Ditrysia</taxon>
        <taxon>Tineoidea</taxon>
        <taxon>Psychidae</taxon>
        <taxon>Oiketicinae</taxon>
        <taxon>Eumeta</taxon>
    </lineage>
</organism>
<reference evidence="1 2" key="1">
    <citation type="journal article" date="2019" name="Commun. Biol.">
        <title>The bagworm genome reveals a unique fibroin gene that provides high tensile strength.</title>
        <authorList>
            <person name="Kono N."/>
            <person name="Nakamura H."/>
            <person name="Ohtoshi R."/>
            <person name="Tomita M."/>
            <person name="Numata K."/>
            <person name="Arakawa K."/>
        </authorList>
    </citation>
    <scope>NUCLEOTIDE SEQUENCE [LARGE SCALE GENOMIC DNA]</scope>
</reference>
<evidence type="ECO:0000313" key="2">
    <source>
        <dbReference type="Proteomes" id="UP000299102"/>
    </source>
</evidence>
<dbReference type="EMBL" id="BGZK01000619">
    <property type="protein sequence ID" value="GBP53268.1"/>
    <property type="molecule type" value="Genomic_DNA"/>
</dbReference>
<accession>A0A4C1WPF5</accession>
<dbReference type="AlphaFoldDB" id="A0A4C1WPF5"/>
<keyword evidence="2" id="KW-1185">Reference proteome</keyword>
<comment type="caution">
    <text evidence="1">The sequence shown here is derived from an EMBL/GenBank/DDBJ whole genome shotgun (WGS) entry which is preliminary data.</text>
</comment>